<accession>A0AAW0ZE43</accession>
<name>A0AAW0ZE43_9HYME</name>
<feature type="region of interest" description="Disordered" evidence="1">
    <location>
        <begin position="21"/>
        <end position="88"/>
    </location>
</feature>
<evidence type="ECO:0000313" key="3">
    <source>
        <dbReference type="Proteomes" id="UP001432146"/>
    </source>
</evidence>
<gene>
    <name evidence="2" type="ORF">QLX08_010262</name>
</gene>
<keyword evidence="3" id="KW-1185">Reference proteome</keyword>
<organism evidence="2 3">
    <name type="scientific">Tetragonisca angustula</name>
    <dbReference type="NCBI Taxonomy" id="166442"/>
    <lineage>
        <taxon>Eukaryota</taxon>
        <taxon>Metazoa</taxon>
        <taxon>Ecdysozoa</taxon>
        <taxon>Arthropoda</taxon>
        <taxon>Hexapoda</taxon>
        <taxon>Insecta</taxon>
        <taxon>Pterygota</taxon>
        <taxon>Neoptera</taxon>
        <taxon>Endopterygota</taxon>
        <taxon>Hymenoptera</taxon>
        <taxon>Apocrita</taxon>
        <taxon>Aculeata</taxon>
        <taxon>Apoidea</taxon>
        <taxon>Anthophila</taxon>
        <taxon>Apidae</taxon>
        <taxon>Tetragonisca</taxon>
    </lineage>
</organism>
<feature type="region of interest" description="Disordered" evidence="1">
    <location>
        <begin position="97"/>
        <end position="116"/>
    </location>
</feature>
<dbReference type="AlphaFoldDB" id="A0AAW0ZE43"/>
<dbReference type="EMBL" id="JAWNGG020000264">
    <property type="protein sequence ID" value="KAK9295407.1"/>
    <property type="molecule type" value="Genomic_DNA"/>
</dbReference>
<protein>
    <submittedName>
        <fullName evidence="2">Uncharacterized protein</fullName>
    </submittedName>
</protein>
<sequence length="116" mass="12586">MQVDMVAKTLAEDLSALREEFHRGRTYEPGVSNKQSGERIKSTERTREVKSKTTPMSGHPGGKDKPTSRKQPAPDLHKGGSTSAATILESWTTVLGRKARKGAKTQQPGLNSTNPS</sequence>
<proteinExistence type="predicted"/>
<comment type="caution">
    <text evidence="2">The sequence shown here is derived from an EMBL/GenBank/DDBJ whole genome shotgun (WGS) entry which is preliminary data.</text>
</comment>
<feature type="compositionally biased region" description="Polar residues" evidence="1">
    <location>
        <begin position="104"/>
        <end position="116"/>
    </location>
</feature>
<dbReference type="Proteomes" id="UP001432146">
    <property type="component" value="Unassembled WGS sequence"/>
</dbReference>
<evidence type="ECO:0000256" key="1">
    <source>
        <dbReference type="SAM" id="MobiDB-lite"/>
    </source>
</evidence>
<evidence type="ECO:0000313" key="2">
    <source>
        <dbReference type="EMBL" id="KAK9295407.1"/>
    </source>
</evidence>
<feature type="compositionally biased region" description="Basic and acidic residues" evidence="1">
    <location>
        <begin position="36"/>
        <end position="51"/>
    </location>
</feature>
<reference evidence="2 3" key="1">
    <citation type="submission" date="2024-05" db="EMBL/GenBank/DDBJ databases">
        <title>The nuclear and mitochondrial genome assemblies of Tetragonisca angustula (Apidae: Meliponini), a tiny yet remarkable pollinator in the Neotropics.</title>
        <authorList>
            <person name="Ferrari R."/>
            <person name="Ricardo P.C."/>
            <person name="Dias F.C."/>
            <person name="Araujo N.S."/>
            <person name="Soares D.O."/>
            <person name="Zhou Q.-S."/>
            <person name="Zhu C.-D."/>
            <person name="Coutinho L."/>
            <person name="Airas M.C."/>
            <person name="Batista T.M."/>
        </authorList>
    </citation>
    <scope>NUCLEOTIDE SEQUENCE [LARGE SCALE GENOMIC DNA]</scope>
    <source>
        <strain evidence="2">ASF017062</strain>
        <tissue evidence="2">Abdomen</tissue>
    </source>
</reference>